<comment type="caution">
    <text evidence="2">The sequence shown here is derived from an EMBL/GenBank/DDBJ whole genome shotgun (WGS) entry which is preliminary data.</text>
</comment>
<protein>
    <submittedName>
        <fullName evidence="2">Uncharacterized protein</fullName>
    </submittedName>
</protein>
<accession>A0AAE1AK17</accession>
<dbReference type="AlphaFoldDB" id="A0AAE1AK17"/>
<gene>
    <name evidence="2" type="ORF">RRG08_001654</name>
</gene>
<dbReference type="Proteomes" id="UP001283361">
    <property type="component" value="Unassembled WGS sequence"/>
</dbReference>
<proteinExistence type="predicted"/>
<feature type="region of interest" description="Disordered" evidence="1">
    <location>
        <begin position="1"/>
        <end position="20"/>
    </location>
</feature>
<sequence>MTASVDSHFTGPASTSLPFSQITDYGNEINWKKPDLSADCYRLSNSIIAGAGGDSPQRHNNPPGSSGKLPSAATKLSALSVSLQISGGKSLTDLEDVEQ</sequence>
<evidence type="ECO:0000313" key="3">
    <source>
        <dbReference type="Proteomes" id="UP001283361"/>
    </source>
</evidence>
<keyword evidence="3" id="KW-1185">Reference proteome</keyword>
<reference evidence="2" key="1">
    <citation type="journal article" date="2023" name="G3 (Bethesda)">
        <title>A reference genome for the long-term kleptoplast-retaining sea slug Elysia crispata morphotype clarki.</title>
        <authorList>
            <person name="Eastman K.E."/>
            <person name="Pendleton A.L."/>
            <person name="Shaikh M.A."/>
            <person name="Suttiyut T."/>
            <person name="Ogas R."/>
            <person name="Tomko P."/>
            <person name="Gavelis G."/>
            <person name="Widhalm J.R."/>
            <person name="Wisecaver J.H."/>
        </authorList>
    </citation>
    <scope>NUCLEOTIDE SEQUENCE</scope>
    <source>
        <strain evidence="2">ECLA1</strain>
    </source>
</reference>
<dbReference type="EMBL" id="JAWDGP010001678">
    <property type="protein sequence ID" value="KAK3789264.1"/>
    <property type="molecule type" value="Genomic_DNA"/>
</dbReference>
<evidence type="ECO:0000313" key="2">
    <source>
        <dbReference type="EMBL" id="KAK3789264.1"/>
    </source>
</evidence>
<name>A0AAE1AK17_9GAST</name>
<organism evidence="2 3">
    <name type="scientific">Elysia crispata</name>
    <name type="common">lettuce slug</name>
    <dbReference type="NCBI Taxonomy" id="231223"/>
    <lineage>
        <taxon>Eukaryota</taxon>
        <taxon>Metazoa</taxon>
        <taxon>Spiralia</taxon>
        <taxon>Lophotrochozoa</taxon>
        <taxon>Mollusca</taxon>
        <taxon>Gastropoda</taxon>
        <taxon>Heterobranchia</taxon>
        <taxon>Euthyneura</taxon>
        <taxon>Panpulmonata</taxon>
        <taxon>Sacoglossa</taxon>
        <taxon>Placobranchoidea</taxon>
        <taxon>Plakobranchidae</taxon>
        <taxon>Elysia</taxon>
    </lineage>
</organism>
<feature type="region of interest" description="Disordered" evidence="1">
    <location>
        <begin position="49"/>
        <end position="72"/>
    </location>
</feature>
<evidence type="ECO:0000256" key="1">
    <source>
        <dbReference type="SAM" id="MobiDB-lite"/>
    </source>
</evidence>